<dbReference type="Proteomes" id="UP000606974">
    <property type="component" value="Unassembled WGS sequence"/>
</dbReference>
<evidence type="ECO:0000313" key="2">
    <source>
        <dbReference type="Proteomes" id="UP000606974"/>
    </source>
</evidence>
<gene>
    <name evidence="1" type="ORF">GJ744_007140</name>
</gene>
<reference evidence="1" key="1">
    <citation type="submission" date="2020-02" db="EMBL/GenBank/DDBJ databases">
        <authorList>
            <person name="Palmer J.M."/>
        </authorList>
    </citation>
    <scope>NUCLEOTIDE SEQUENCE</scope>
    <source>
        <strain evidence="1">EPUS1.4</strain>
        <tissue evidence="1">Thallus</tissue>
    </source>
</reference>
<name>A0A8H7AN63_9EURO</name>
<organism evidence="1 2">
    <name type="scientific">Endocarpon pusillum</name>
    <dbReference type="NCBI Taxonomy" id="364733"/>
    <lineage>
        <taxon>Eukaryota</taxon>
        <taxon>Fungi</taxon>
        <taxon>Dikarya</taxon>
        <taxon>Ascomycota</taxon>
        <taxon>Pezizomycotina</taxon>
        <taxon>Eurotiomycetes</taxon>
        <taxon>Chaetothyriomycetidae</taxon>
        <taxon>Verrucariales</taxon>
        <taxon>Verrucariaceae</taxon>
        <taxon>Endocarpon</taxon>
    </lineage>
</organism>
<comment type="caution">
    <text evidence="1">The sequence shown here is derived from an EMBL/GenBank/DDBJ whole genome shotgun (WGS) entry which is preliminary data.</text>
</comment>
<dbReference type="AlphaFoldDB" id="A0A8H7AN63"/>
<sequence length="72" mass="8659">MMRLRLAMTRDLHHLTKITTTSLIDDPTFQPTTKRKAYPEDSFFWWQLKLERYFKDQKPTVLVIEIDGQDDS</sequence>
<keyword evidence="2" id="KW-1185">Reference proteome</keyword>
<protein>
    <submittedName>
        <fullName evidence="1">Uncharacterized protein</fullName>
    </submittedName>
</protein>
<evidence type="ECO:0000313" key="1">
    <source>
        <dbReference type="EMBL" id="KAF7510036.1"/>
    </source>
</evidence>
<accession>A0A8H7AN63</accession>
<proteinExistence type="predicted"/>
<dbReference type="EMBL" id="JAACFV010000034">
    <property type="protein sequence ID" value="KAF7510036.1"/>
    <property type="molecule type" value="Genomic_DNA"/>
</dbReference>
<dbReference type="OrthoDB" id="4738875at2759"/>